<sequence length="192" mass="21812">MNSLTHLSVNNITTVGENNDDSRQEIIARMENLLHLNRTFIPSTDADCLSTGAKLNTRRGAEIDYLNRRANEWYALTPQNSEQFYKVNPRWKKLVKKLGEPVQQVKMATTMESKMLKLKLTSKSGEIIEKELIKTTKIKLIQVMFKKLFKEKIKDGQLNLLDDCGRIFPLDNSDSSLDDVNAASGDTIFSST</sequence>
<dbReference type="EMBL" id="FN653040">
    <property type="protein sequence ID" value="CBY19300.1"/>
    <property type="molecule type" value="Genomic_DNA"/>
</dbReference>
<dbReference type="InterPro" id="IPR029071">
    <property type="entry name" value="Ubiquitin-like_domsf"/>
</dbReference>
<evidence type="ECO:0000313" key="1">
    <source>
        <dbReference type="EMBL" id="CBY19300.1"/>
    </source>
</evidence>
<keyword evidence="3" id="KW-1185">Reference proteome</keyword>
<reference evidence="1" key="1">
    <citation type="journal article" date="2010" name="Science">
        <title>Plasticity of animal genome architecture unmasked by rapid evolution of a pelagic tunicate.</title>
        <authorList>
            <person name="Denoeud F."/>
            <person name="Henriet S."/>
            <person name="Mungpakdee S."/>
            <person name="Aury J.M."/>
            <person name="Da Silva C."/>
            <person name="Brinkmann H."/>
            <person name="Mikhaleva J."/>
            <person name="Olsen L.C."/>
            <person name="Jubin C."/>
            <person name="Canestro C."/>
            <person name="Bouquet J.M."/>
            <person name="Danks G."/>
            <person name="Poulain J."/>
            <person name="Campsteijn C."/>
            <person name="Adamski M."/>
            <person name="Cross I."/>
            <person name="Yadetie F."/>
            <person name="Muffato M."/>
            <person name="Louis A."/>
            <person name="Butcher S."/>
            <person name="Tsagkogeorga G."/>
            <person name="Konrad A."/>
            <person name="Singh S."/>
            <person name="Jensen M.F."/>
            <person name="Cong E.H."/>
            <person name="Eikeseth-Otteraa H."/>
            <person name="Noel B."/>
            <person name="Anthouard V."/>
            <person name="Porcel B.M."/>
            <person name="Kachouri-Lafond R."/>
            <person name="Nishino A."/>
            <person name="Ugolini M."/>
            <person name="Chourrout P."/>
            <person name="Nishida H."/>
            <person name="Aasland R."/>
            <person name="Huzurbazar S."/>
            <person name="Westhof E."/>
            <person name="Delsuc F."/>
            <person name="Lehrach H."/>
            <person name="Reinhardt R."/>
            <person name="Weissenbach J."/>
            <person name="Roy S.W."/>
            <person name="Artiguenave F."/>
            <person name="Postlethwait J.H."/>
            <person name="Manak J.R."/>
            <person name="Thompson E.M."/>
            <person name="Jaillon O."/>
            <person name="Du Pasquier L."/>
            <person name="Boudinot P."/>
            <person name="Liberles D.A."/>
            <person name="Volff J.N."/>
            <person name="Philippe H."/>
            <person name="Lenhard B."/>
            <person name="Roest Crollius H."/>
            <person name="Wincker P."/>
            <person name="Chourrout D."/>
        </authorList>
    </citation>
    <scope>NUCLEOTIDE SEQUENCE [LARGE SCALE GENOMIC DNA]</scope>
</reference>
<evidence type="ECO:0000313" key="3">
    <source>
        <dbReference type="Proteomes" id="UP000001307"/>
    </source>
</evidence>
<dbReference type="Proteomes" id="UP000001307">
    <property type="component" value="Unassembled WGS sequence"/>
</dbReference>
<accession>E4XDR1</accession>
<dbReference type="Proteomes" id="UP000011014">
    <property type="component" value="Unassembled WGS sequence"/>
</dbReference>
<dbReference type="AlphaFoldDB" id="E4XDR1"/>
<proteinExistence type="predicted"/>
<dbReference type="EMBL" id="FN654459">
    <property type="protein sequence ID" value="CBY33921.1"/>
    <property type="molecule type" value="Genomic_DNA"/>
</dbReference>
<protein>
    <recommendedName>
        <fullName evidence="4">Ubiquitin-like domain-containing protein</fullName>
    </recommendedName>
</protein>
<dbReference type="OrthoDB" id="5273213at2759"/>
<organism evidence="1">
    <name type="scientific">Oikopleura dioica</name>
    <name type="common">Tunicate</name>
    <dbReference type="NCBI Taxonomy" id="34765"/>
    <lineage>
        <taxon>Eukaryota</taxon>
        <taxon>Metazoa</taxon>
        <taxon>Chordata</taxon>
        <taxon>Tunicata</taxon>
        <taxon>Appendicularia</taxon>
        <taxon>Copelata</taxon>
        <taxon>Oikopleuridae</taxon>
        <taxon>Oikopleura</taxon>
    </lineage>
</organism>
<evidence type="ECO:0008006" key="4">
    <source>
        <dbReference type="Google" id="ProtNLM"/>
    </source>
</evidence>
<name>E4XDR1_OIKDI</name>
<gene>
    <name evidence="1" type="ORF">GSOID_T00008309001</name>
    <name evidence="2" type="ORF">GSOID_T00021895001</name>
</gene>
<evidence type="ECO:0000313" key="2">
    <source>
        <dbReference type="EMBL" id="CBY33921.1"/>
    </source>
</evidence>
<dbReference type="InParanoid" id="E4XDR1"/>
<dbReference type="SUPFAM" id="SSF54236">
    <property type="entry name" value="Ubiquitin-like"/>
    <property type="match status" value="1"/>
</dbReference>
<dbReference type="Gene3D" id="3.10.20.90">
    <property type="entry name" value="Phosphatidylinositol 3-kinase Catalytic Subunit, Chain A, domain 1"/>
    <property type="match status" value="1"/>
</dbReference>